<keyword evidence="3 5" id="KW-1133">Transmembrane helix</keyword>
<keyword evidence="2 5" id="KW-0812">Transmembrane</keyword>
<evidence type="ECO:0000256" key="4">
    <source>
        <dbReference type="ARBA" id="ARBA00023136"/>
    </source>
</evidence>
<evidence type="ECO:0000259" key="6">
    <source>
        <dbReference type="Pfam" id="PF06305"/>
    </source>
</evidence>
<evidence type="ECO:0000256" key="2">
    <source>
        <dbReference type="ARBA" id="ARBA00022692"/>
    </source>
</evidence>
<feature type="transmembrane region" description="Helical" evidence="5">
    <location>
        <begin position="37"/>
        <end position="65"/>
    </location>
</feature>
<protein>
    <recommendedName>
        <fullName evidence="6">Lipopolysaccharide assembly protein A domain-containing protein</fullName>
    </recommendedName>
</protein>
<dbReference type="InterPro" id="IPR010445">
    <property type="entry name" value="LapA_dom"/>
</dbReference>
<evidence type="ECO:0000256" key="1">
    <source>
        <dbReference type="ARBA" id="ARBA00022475"/>
    </source>
</evidence>
<dbReference type="EMBL" id="AP024202">
    <property type="protein sequence ID" value="BCN93354.1"/>
    <property type="molecule type" value="Genomic_DNA"/>
</dbReference>
<feature type="domain" description="Lipopolysaccharide assembly protein A" evidence="6">
    <location>
        <begin position="24"/>
        <end position="85"/>
    </location>
</feature>
<sequence>MLKLISLLFIIAFLIIGVVLGVLNPVSVELNLLIVTFNLPLSVIMAALFIIGLTVGAAIISMQVIRLRWIVRQKTKQNLKLSDQIIQLKKANVQVKETLNRESNALVQLENQS</sequence>
<reference evidence="7" key="1">
    <citation type="journal article" date="2022" name="Arch. Microbiol.">
        <title>Thiomicrorhabdus immobilis sp. nov., a mesophilic sulfur-oxidizing bacterium isolated from sediment of a brackish lake in northern Japan.</title>
        <authorList>
            <person name="Kojima H."/>
            <person name="Mochizuki J."/>
            <person name="Kanda M."/>
            <person name="Watanabe T."/>
            <person name="Fukui M."/>
        </authorList>
    </citation>
    <scope>NUCLEOTIDE SEQUENCE</scope>
    <source>
        <strain evidence="7">Am19</strain>
    </source>
</reference>
<evidence type="ECO:0000256" key="3">
    <source>
        <dbReference type="ARBA" id="ARBA00022989"/>
    </source>
</evidence>
<dbReference type="RefSeq" id="WP_237260423.1">
    <property type="nucleotide sequence ID" value="NZ_AP024202.1"/>
</dbReference>
<dbReference type="Pfam" id="PF06305">
    <property type="entry name" value="LapA_dom"/>
    <property type="match status" value="1"/>
</dbReference>
<evidence type="ECO:0000256" key="5">
    <source>
        <dbReference type="SAM" id="Phobius"/>
    </source>
</evidence>
<evidence type="ECO:0000313" key="8">
    <source>
        <dbReference type="Proteomes" id="UP001054820"/>
    </source>
</evidence>
<name>A0ABM7MD60_9GAMM</name>
<dbReference type="Proteomes" id="UP001054820">
    <property type="component" value="Chromosome"/>
</dbReference>
<proteinExistence type="predicted"/>
<keyword evidence="4 5" id="KW-0472">Membrane</keyword>
<organism evidence="7 8">
    <name type="scientific">Thiomicrorhabdus immobilis</name>
    <dbReference type="NCBI Taxonomy" id="2791037"/>
    <lineage>
        <taxon>Bacteria</taxon>
        <taxon>Pseudomonadati</taxon>
        <taxon>Pseudomonadota</taxon>
        <taxon>Gammaproteobacteria</taxon>
        <taxon>Thiotrichales</taxon>
        <taxon>Piscirickettsiaceae</taxon>
        <taxon>Thiomicrorhabdus</taxon>
    </lineage>
</organism>
<keyword evidence="8" id="KW-1185">Reference proteome</keyword>
<gene>
    <name evidence="7" type="ORF">THMIRHAM_11390</name>
</gene>
<evidence type="ECO:0000313" key="7">
    <source>
        <dbReference type="EMBL" id="BCN93354.1"/>
    </source>
</evidence>
<keyword evidence="1" id="KW-1003">Cell membrane</keyword>
<accession>A0ABM7MD60</accession>